<accession>A0ABV2WSM1</accession>
<proteinExistence type="predicted"/>
<dbReference type="RefSeq" id="WP_356959996.1">
    <property type="nucleotide sequence ID" value="NZ_JBEYBD010000041.1"/>
</dbReference>
<keyword evidence="2" id="KW-1185">Reference proteome</keyword>
<comment type="caution">
    <text evidence="1">The sequence shown here is derived from an EMBL/GenBank/DDBJ whole genome shotgun (WGS) entry which is preliminary data.</text>
</comment>
<gene>
    <name evidence="1" type="ORF">ABZ510_18770</name>
</gene>
<dbReference type="EMBL" id="JBEYBF010000012">
    <property type="protein sequence ID" value="MEU1953893.1"/>
    <property type="molecule type" value="Genomic_DNA"/>
</dbReference>
<protein>
    <submittedName>
        <fullName evidence="1">Uncharacterized protein</fullName>
    </submittedName>
</protein>
<reference evidence="1 2" key="1">
    <citation type="submission" date="2024-06" db="EMBL/GenBank/DDBJ databases">
        <title>The Natural Products Discovery Center: Release of the First 8490 Sequenced Strains for Exploring Actinobacteria Biosynthetic Diversity.</title>
        <authorList>
            <person name="Kalkreuter E."/>
            <person name="Kautsar S.A."/>
            <person name="Yang D."/>
            <person name="Bader C.D."/>
            <person name="Teijaro C.N."/>
            <person name="Fluegel L."/>
            <person name="Davis C.M."/>
            <person name="Simpson J.R."/>
            <person name="Lauterbach L."/>
            <person name="Steele A.D."/>
            <person name="Gui C."/>
            <person name="Meng S."/>
            <person name="Li G."/>
            <person name="Viehrig K."/>
            <person name="Ye F."/>
            <person name="Su P."/>
            <person name="Kiefer A.F."/>
            <person name="Nichols A."/>
            <person name="Cepeda A.J."/>
            <person name="Yan W."/>
            <person name="Fan B."/>
            <person name="Jiang Y."/>
            <person name="Adhikari A."/>
            <person name="Zheng C.-J."/>
            <person name="Schuster L."/>
            <person name="Cowan T.M."/>
            <person name="Smanski M.J."/>
            <person name="Chevrette M.G."/>
            <person name="De Carvalho L.P.S."/>
            <person name="Shen B."/>
        </authorList>
    </citation>
    <scope>NUCLEOTIDE SEQUENCE [LARGE SCALE GENOMIC DNA]</scope>
    <source>
        <strain evidence="1 2">NPDC019708</strain>
    </source>
</reference>
<organism evidence="1 2">
    <name type="scientific">Nocardia rhamnosiphila</name>
    <dbReference type="NCBI Taxonomy" id="426716"/>
    <lineage>
        <taxon>Bacteria</taxon>
        <taxon>Bacillati</taxon>
        <taxon>Actinomycetota</taxon>
        <taxon>Actinomycetes</taxon>
        <taxon>Mycobacteriales</taxon>
        <taxon>Nocardiaceae</taxon>
        <taxon>Nocardia</taxon>
    </lineage>
</organism>
<dbReference type="Proteomes" id="UP001550628">
    <property type="component" value="Unassembled WGS sequence"/>
</dbReference>
<sequence>MSEEGDAAPRPMANMLAAATEGQASVTMTPEEFIYLDRDCDLFMTLIRQIQQIADDVSRQDVWGLGEANDRLTSARAMVGRYKVKGRGAPDGNGVYEIMEQHYQIVKDIRNVYQIMRDQMMQADSEWAAAFNSLSETLPERPPVAPTLGPYILPGGSTR</sequence>
<evidence type="ECO:0000313" key="2">
    <source>
        <dbReference type="Proteomes" id="UP001550628"/>
    </source>
</evidence>
<name>A0ABV2WSM1_9NOCA</name>
<evidence type="ECO:0000313" key="1">
    <source>
        <dbReference type="EMBL" id="MEU1953893.1"/>
    </source>
</evidence>